<dbReference type="AlphaFoldDB" id="A0A511SXX3"/>
<dbReference type="RefSeq" id="WP_074951205.1">
    <property type="nucleotide sequence ID" value="NZ_BJXR01000013.1"/>
</dbReference>
<gene>
    <name evidence="3" type="ORF">MFU01_10350</name>
    <name evidence="4" type="ORF">SAMN05443572_102885</name>
</gene>
<organism evidence="3 6">
    <name type="scientific">Myxococcus fulvus</name>
    <dbReference type="NCBI Taxonomy" id="33"/>
    <lineage>
        <taxon>Bacteria</taxon>
        <taxon>Pseudomonadati</taxon>
        <taxon>Myxococcota</taxon>
        <taxon>Myxococcia</taxon>
        <taxon>Myxococcales</taxon>
        <taxon>Cystobacterineae</taxon>
        <taxon>Myxococcaceae</taxon>
        <taxon>Myxococcus</taxon>
    </lineage>
</organism>
<dbReference type="Proteomes" id="UP000321514">
    <property type="component" value="Unassembled WGS sequence"/>
</dbReference>
<keyword evidence="5" id="KW-1185">Reference proteome</keyword>
<reference evidence="3 6" key="2">
    <citation type="submission" date="2019-07" db="EMBL/GenBank/DDBJ databases">
        <title>Whole genome shotgun sequence of Myxococcus fulvus NBRC 100333.</title>
        <authorList>
            <person name="Hosoyama A."/>
            <person name="Uohara A."/>
            <person name="Ohji S."/>
            <person name="Ichikawa N."/>
        </authorList>
    </citation>
    <scope>NUCLEOTIDE SEQUENCE [LARGE SCALE GENOMIC DNA]</scope>
    <source>
        <strain evidence="3 6">NBRC 100333</strain>
    </source>
</reference>
<evidence type="ECO:0000313" key="3">
    <source>
        <dbReference type="EMBL" id="GEN05998.1"/>
    </source>
</evidence>
<dbReference type="PANTHER" id="PTHR35861:SF1">
    <property type="entry name" value="PHAGE TAIL SHEATH PROTEIN"/>
    <property type="match status" value="1"/>
</dbReference>
<dbReference type="OrthoDB" id="9767864at2"/>
<evidence type="ECO:0000313" key="4">
    <source>
        <dbReference type="EMBL" id="SET61262.1"/>
    </source>
</evidence>
<reference evidence="4 5" key="1">
    <citation type="submission" date="2016-10" db="EMBL/GenBank/DDBJ databases">
        <authorList>
            <person name="Varghese N."/>
            <person name="Submissions S."/>
        </authorList>
    </citation>
    <scope>NUCLEOTIDE SEQUENCE [LARGE SCALE GENOMIC DNA]</scope>
    <source>
        <strain evidence="4 5">DSM 16525</strain>
    </source>
</reference>
<feature type="domain" description="Tail sheath protein C-terminal" evidence="2">
    <location>
        <begin position="403"/>
        <end position="509"/>
    </location>
</feature>
<evidence type="ECO:0000259" key="2">
    <source>
        <dbReference type="Pfam" id="PF17482"/>
    </source>
</evidence>
<dbReference type="InterPro" id="IPR020287">
    <property type="entry name" value="Tail_sheath_C"/>
</dbReference>
<dbReference type="Gene3D" id="3.40.50.11780">
    <property type="match status" value="1"/>
</dbReference>
<sequence length="516" mass="56042">MATRPARKTPGVYVTELDAFPPSVVGIQTAVPAFIGYTQTAQLSGKPVLNKPILINSLADYQQVFGGAPDPLFRLDEVTDTTKQKAGDYDFKVYDATAAVWKYYNLINSTGTQFNLFNSLRLFYANGGGTAYIVSVGDYTATLGADALKGGLDVIAEQVGPTMLVVPDAVNLTTLADYQKVSSKMLDQCGQLKDRVALLDVWGSATVTKDTLTQVITDYRGILGDKFLNYGMAYFPFLHTSVQEVSDFDYRNITLEATLKDILKLESANLYATNPTRKTAVDADIDKIGTVTLEEEVLALNQNLTAALPLLTDMLRVITGKDDVLPSSGAMAGIYTWNDTNRGVWNAPANVSLTSVTSTTFKLNNDQQADLNVPVDGKAINAVREFVGRGSVVWGARTLDGNSNDWRYIQVRRTLVYVEQSIKSSLDRFVFSANDGNTWASVTSMVSSFLQGLWSQGGLLGATASDAFSVECGLGSTMTAQDVLEGYMVVQVTLQMIRPAEFIELTFKQKMEGASA</sequence>
<dbReference type="InterPro" id="IPR052042">
    <property type="entry name" value="Tail_sheath_structural"/>
</dbReference>
<dbReference type="Pfam" id="PF17482">
    <property type="entry name" value="Phage_sheath_1C"/>
    <property type="match status" value="1"/>
</dbReference>
<dbReference type="Proteomes" id="UP000183760">
    <property type="component" value="Unassembled WGS sequence"/>
</dbReference>
<dbReference type="STRING" id="1334629.MFUL124B02_35655"/>
<proteinExistence type="inferred from homology"/>
<dbReference type="PANTHER" id="PTHR35861">
    <property type="match status" value="1"/>
</dbReference>
<dbReference type="EMBL" id="FOIB01000002">
    <property type="protein sequence ID" value="SET61262.1"/>
    <property type="molecule type" value="Genomic_DNA"/>
</dbReference>
<evidence type="ECO:0000313" key="6">
    <source>
        <dbReference type="Proteomes" id="UP000321514"/>
    </source>
</evidence>
<comment type="similarity">
    <text evidence="1">Belongs to the myoviridae tail sheath protein family.</text>
</comment>
<comment type="caution">
    <text evidence="3">The sequence shown here is derived from an EMBL/GenBank/DDBJ whole genome shotgun (WGS) entry which is preliminary data.</text>
</comment>
<name>A0A511SXX3_MYXFU</name>
<dbReference type="EMBL" id="BJXR01000013">
    <property type="protein sequence ID" value="GEN05998.1"/>
    <property type="molecule type" value="Genomic_DNA"/>
</dbReference>
<accession>A0A511SXX3</accession>
<protein>
    <recommendedName>
        <fullName evidence="2">Tail sheath protein C-terminal domain-containing protein</fullName>
    </recommendedName>
</protein>
<evidence type="ECO:0000313" key="5">
    <source>
        <dbReference type="Proteomes" id="UP000183760"/>
    </source>
</evidence>
<evidence type="ECO:0000256" key="1">
    <source>
        <dbReference type="ARBA" id="ARBA00008005"/>
    </source>
</evidence>